<dbReference type="PANTHER" id="PTHR45947:SF3">
    <property type="entry name" value="SULFOQUINOVOSYL TRANSFERASE SQD2"/>
    <property type="match status" value="1"/>
</dbReference>
<dbReference type="InterPro" id="IPR001296">
    <property type="entry name" value="Glyco_trans_1"/>
</dbReference>
<reference evidence="3 4" key="1">
    <citation type="submission" date="2010-12" db="EMBL/GenBank/DDBJ databases">
        <title>Whole genome sequence of Anaerolinea thermophila UNI-1.</title>
        <authorList>
            <person name="Narita-Yamada S."/>
            <person name="Kishi E."/>
            <person name="Watanabe Y."/>
            <person name="Takasaki K."/>
            <person name="Ankai A."/>
            <person name="Oguchi A."/>
            <person name="Fukui S."/>
            <person name="Takahashi M."/>
            <person name="Yashiro I."/>
            <person name="Hosoyama A."/>
            <person name="Sekiguchi Y."/>
            <person name="Hanada S."/>
            <person name="Fujita N."/>
        </authorList>
    </citation>
    <scope>NUCLEOTIDE SEQUENCE [LARGE SCALE GENOMIC DNA]</scope>
    <source>
        <strain evidence="4">DSM 14523 / JCM 11388 / NBRC 100420 / UNI-1</strain>
    </source>
</reference>
<dbReference type="EC" id="2.4.-.-" evidence="3"/>
<evidence type="ECO:0000259" key="1">
    <source>
        <dbReference type="Pfam" id="PF00534"/>
    </source>
</evidence>
<organism evidence="3 4">
    <name type="scientific">Anaerolinea thermophila (strain DSM 14523 / JCM 11388 / NBRC 100420 / UNI-1)</name>
    <dbReference type="NCBI Taxonomy" id="926569"/>
    <lineage>
        <taxon>Bacteria</taxon>
        <taxon>Bacillati</taxon>
        <taxon>Chloroflexota</taxon>
        <taxon>Anaerolineae</taxon>
        <taxon>Anaerolineales</taxon>
        <taxon>Anaerolineaceae</taxon>
        <taxon>Anaerolinea</taxon>
    </lineage>
</organism>
<dbReference type="HOGENOM" id="CLU_009583_2_5_0"/>
<dbReference type="Pfam" id="PF13439">
    <property type="entry name" value="Glyco_transf_4"/>
    <property type="match status" value="1"/>
</dbReference>
<gene>
    <name evidence="3" type="ordered locus">ANT_06370</name>
</gene>
<protein>
    <submittedName>
        <fullName evidence="3">Glycosyltransferase</fullName>
        <ecNumber evidence="3">2.4.-.-</ecNumber>
    </submittedName>
</protein>
<dbReference type="AlphaFoldDB" id="E8N1R6"/>
<dbReference type="Gene3D" id="3.40.50.2000">
    <property type="entry name" value="Glycogen Phosphorylase B"/>
    <property type="match status" value="2"/>
</dbReference>
<dbReference type="InterPro" id="IPR028098">
    <property type="entry name" value="Glyco_trans_4-like_N"/>
</dbReference>
<dbReference type="Pfam" id="PF00534">
    <property type="entry name" value="Glycos_transf_1"/>
    <property type="match status" value="1"/>
</dbReference>
<dbReference type="SUPFAM" id="SSF53756">
    <property type="entry name" value="UDP-Glycosyltransferase/glycogen phosphorylase"/>
    <property type="match status" value="1"/>
</dbReference>
<dbReference type="OrthoDB" id="9810929at2"/>
<sequence length="380" mass="42947">MRVLYFTRAYTPHDHRFLSALAESGQEVFYLPLENDGKALEDRPLPPQVERLHWQGGSGRFRWRDVPARVLELRRILRQVNPDVIHAGPVQTCAFVAALAGASPLVTMSWGSDLLKDAFSSGWMKWVTRFTLRASHVLVGDCLAVRDAAAGLGFPAEHVVLFPWGVNLERFHPVRESSPLRERLGWQDAFVVLSLRSWEPIYGVETVVDAFAQAFEEEPRLRLILLGQGSLAGRIQQRLHQRQLHEVVYLGGQVNQDDLPRFYQAADLYVSASHSDGSSVSLMEALASGLPVLVSDIPGNREWVTPGEAGWLFPVEDAHALAQGILRAVREPETLKDMRIRARRLAEERADWRKNFPKLLEAYRMALRRTGKLVEEKQPL</sequence>
<dbReference type="eggNOG" id="COG0438">
    <property type="taxonomic scope" value="Bacteria"/>
</dbReference>
<accession>E8N1R6</accession>
<dbReference type="InParanoid" id="E8N1R6"/>
<feature type="domain" description="Glycosyl transferase family 1" evidence="1">
    <location>
        <begin position="182"/>
        <end position="344"/>
    </location>
</feature>
<proteinExistence type="predicted"/>
<evidence type="ECO:0000259" key="2">
    <source>
        <dbReference type="Pfam" id="PF13439"/>
    </source>
</evidence>
<evidence type="ECO:0000313" key="4">
    <source>
        <dbReference type="Proteomes" id="UP000008922"/>
    </source>
</evidence>
<dbReference type="RefSeq" id="WP_013559066.1">
    <property type="nucleotide sequence ID" value="NC_014960.1"/>
</dbReference>
<keyword evidence="4" id="KW-1185">Reference proteome</keyword>
<dbReference type="KEGG" id="atm:ANT_06370"/>
<keyword evidence="3" id="KW-0808">Transferase</keyword>
<dbReference type="InterPro" id="IPR050194">
    <property type="entry name" value="Glycosyltransferase_grp1"/>
</dbReference>
<dbReference type="GO" id="GO:0016758">
    <property type="term" value="F:hexosyltransferase activity"/>
    <property type="evidence" value="ECO:0007669"/>
    <property type="project" value="TreeGrafter"/>
</dbReference>
<dbReference type="CDD" id="cd03801">
    <property type="entry name" value="GT4_PimA-like"/>
    <property type="match status" value="1"/>
</dbReference>
<dbReference type="PANTHER" id="PTHR45947">
    <property type="entry name" value="SULFOQUINOVOSYL TRANSFERASE SQD2"/>
    <property type="match status" value="1"/>
</dbReference>
<keyword evidence="3" id="KW-0328">Glycosyltransferase</keyword>
<feature type="domain" description="Glycosyltransferase subfamily 4-like N-terminal" evidence="2">
    <location>
        <begin position="16"/>
        <end position="170"/>
    </location>
</feature>
<evidence type="ECO:0000313" key="3">
    <source>
        <dbReference type="EMBL" id="BAJ62671.1"/>
    </source>
</evidence>
<dbReference type="Proteomes" id="UP000008922">
    <property type="component" value="Chromosome"/>
</dbReference>
<dbReference type="STRING" id="926569.ANT_06370"/>
<name>E8N1R6_ANATU</name>
<dbReference type="EMBL" id="AP012029">
    <property type="protein sequence ID" value="BAJ62671.1"/>
    <property type="molecule type" value="Genomic_DNA"/>
</dbReference>